<dbReference type="NCBIfam" id="TIGR01730">
    <property type="entry name" value="RND_mfp"/>
    <property type="match status" value="1"/>
</dbReference>
<reference evidence="7 8" key="1">
    <citation type="submission" date="2021-04" db="EMBL/GenBank/DDBJ databases">
        <authorList>
            <person name="Ivanova A."/>
        </authorList>
    </citation>
    <scope>NUCLEOTIDE SEQUENCE [LARGE SCALE GENOMIC DNA]</scope>
    <source>
        <strain evidence="7 8">G18</strain>
    </source>
</reference>
<evidence type="ECO:0000256" key="1">
    <source>
        <dbReference type="ARBA" id="ARBA00004196"/>
    </source>
</evidence>
<proteinExistence type="inferred from homology"/>
<keyword evidence="8" id="KW-1185">Reference proteome</keyword>
<keyword evidence="4" id="KW-0175">Coiled coil</keyword>
<evidence type="ECO:0000313" key="7">
    <source>
        <dbReference type="EMBL" id="MBP3953928.1"/>
    </source>
</evidence>
<evidence type="ECO:0000259" key="5">
    <source>
        <dbReference type="Pfam" id="PF25917"/>
    </source>
</evidence>
<dbReference type="Proteomes" id="UP000676565">
    <property type="component" value="Unassembled WGS sequence"/>
</dbReference>
<feature type="domain" description="Multidrug resistance protein MdtA-like C-terminal permuted SH3" evidence="6">
    <location>
        <begin position="389"/>
        <end position="443"/>
    </location>
</feature>
<gene>
    <name evidence="7" type="ORF">J8F10_01250</name>
</gene>
<dbReference type="InterPro" id="IPR006143">
    <property type="entry name" value="RND_pump_MFP"/>
</dbReference>
<dbReference type="PANTHER" id="PTHR30469:SF37">
    <property type="entry name" value="RAGD PROTEIN"/>
    <property type="match status" value="1"/>
</dbReference>
<keyword evidence="3" id="KW-0813">Transport</keyword>
<dbReference type="Gene3D" id="2.40.420.20">
    <property type="match status" value="1"/>
</dbReference>
<dbReference type="EMBL" id="JAGKQQ010000001">
    <property type="protein sequence ID" value="MBP3953928.1"/>
    <property type="molecule type" value="Genomic_DNA"/>
</dbReference>
<evidence type="ECO:0000256" key="4">
    <source>
        <dbReference type="SAM" id="Coils"/>
    </source>
</evidence>
<name>A0ABS5BJP6_9BACT</name>
<dbReference type="Gene3D" id="2.40.50.100">
    <property type="match status" value="2"/>
</dbReference>
<comment type="caution">
    <text evidence="7">The sequence shown here is derived from an EMBL/GenBank/DDBJ whole genome shotgun (WGS) entry which is preliminary data.</text>
</comment>
<dbReference type="Pfam" id="PF25917">
    <property type="entry name" value="BSH_RND"/>
    <property type="match status" value="1"/>
</dbReference>
<evidence type="ECO:0000256" key="3">
    <source>
        <dbReference type="ARBA" id="ARBA00022448"/>
    </source>
</evidence>
<dbReference type="SUPFAM" id="SSF111369">
    <property type="entry name" value="HlyD-like secretion proteins"/>
    <property type="match status" value="2"/>
</dbReference>
<accession>A0ABS5BJP6</accession>
<evidence type="ECO:0000313" key="8">
    <source>
        <dbReference type="Proteomes" id="UP000676565"/>
    </source>
</evidence>
<dbReference type="PANTHER" id="PTHR30469">
    <property type="entry name" value="MULTIDRUG RESISTANCE PROTEIN MDTA"/>
    <property type="match status" value="1"/>
</dbReference>
<dbReference type="Gene3D" id="2.40.30.170">
    <property type="match status" value="1"/>
</dbReference>
<dbReference type="Gene3D" id="1.10.287.470">
    <property type="entry name" value="Helix hairpin bin"/>
    <property type="match status" value="2"/>
</dbReference>
<sequence length="468" mass="50104">MTRTPPRFRWSRLALLALAVAGVAAGGWFAVARGKPLFEEAPHSEESKSAPQITAEVVSPRSGGIDRMCIQPGTVEPLEAADLFAKVSGFLAEQTVDIGSAVKKGDVLARIAVPEYQKQVERDRARVKAAGAKVQQMEAHVTAAESEAKSAEASVALANVLVRAKKAYRQYREKQLNRFRELADQKAIEQRVVDEQEDYYLSAFEGENEAKEAVRAAIERVAAAKAKIVQARADVEQAKAEVGVATADLERSQVFLDYAVITSPYTGVVTRRTYNIGAFIKSADQGATQPLLAVARTDVMRVVVQVPDRDVPYVSLGDPAVFEVASDTRVVFPTRGISRLAKYQDPSTRMMRVEMDVDNPPTAGHPDGVLFSGAYGHARLTLQAGAPTAVRVPTAAVTGRSAGKGSVRVVRGDRIQTVPVTLGADNGIEIEVLTGLTADDRVVLRVSNPVDDGSVVAVSGAKQAPVGH</sequence>
<organism evidence="7 8">
    <name type="scientific">Gemmata palustris</name>
    <dbReference type="NCBI Taxonomy" id="2822762"/>
    <lineage>
        <taxon>Bacteria</taxon>
        <taxon>Pseudomonadati</taxon>
        <taxon>Planctomycetota</taxon>
        <taxon>Planctomycetia</taxon>
        <taxon>Gemmatales</taxon>
        <taxon>Gemmataceae</taxon>
        <taxon>Gemmata</taxon>
    </lineage>
</organism>
<feature type="coiled-coil region" evidence="4">
    <location>
        <begin position="207"/>
        <end position="241"/>
    </location>
</feature>
<evidence type="ECO:0000259" key="6">
    <source>
        <dbReference type="Pfam" id="PF25967"/>
    </source>
</evidence>
<evidence type="ECO:0000256" key="2">
    <source>
        <dbReference type="ARBA" id="ARBA00009477"/>
    </source>
</evidence>
<protein>
    <submittedName>
        <fullName evidence="7">Efflux RND transporter periplasmic adaptor subunit</fullName>
    </submittedName>
</protein>
<dbReference type="InterPro" id="IPR058627">
    <property type="entry name" value="MdtA-like_C"/>
</dbReference>
<comment type="similarity">
    <text evidence="2">Belongs to the membrane fusion protein (MFP) (TC 8.A.1) family.</text>
</comment>
<comment type="subcellular location">
    <subcellularLocation>
        <location evidence="1">Cell envelope</location>
    </subcellularLocation>
</comment>
<dbReference type="Pfam" id="PF25967">
    <property type="entry name" value="RND-MFP_C"/>
    <property type="match status" value="1"/>
</dbReference>
<feature type="domain" description="Multidrug resistance protein MdtA-like barrel-sandwich hybrid" evidence="5">
    <location>
        <begin position="80"/>
        <end position="285"/>
    </location>
</feature>
<dbReference type="InterPro" id="IPR058625">
    <property type="entry name" value="MdtA-like_BSH"/>
</dbReference>